<name>X1IA37_9ZZZZ</name>
<dbReference type="EMBL" id="BARU01041849">
    <property type="protein sequence ID" value="GAH78542.1"/>
    <property type="molecule type" value="Genomic_DNA"/>
</dbReference>
<accession>X1IA37</accession>
<evidence type="ECO:0000313" key="1">
    <source>
        <dbReference type="EMBL" id="GAH78542.1"/>
    </source>
</evidence>
<gene>
    <name evidence="1" type="ORF">S03H2_64426</name>
</gene>
<protein>
    <recommendedName>
        <fullName evidence="2">Large polyvalent protein associated domain-containing protein</fullName>
    </recommendedName>
</protein>
<sequence>APRMAYFDRAFDIAIGSPLRVFLKYAKGRTLNTPDLMWAGIKKITPDSMWDEEVKKMNLDQAMDWAAGYDPSGFQRVTGGLAEFIGRLQTAKGIGQATGILGKAPKDITKLIRAGEAAKLWGLAAISREFSKLTAEMIDPQTDYQYEGATGILRDMGIGAGLSLGMSTIVEPTLAKAAQSAIGRKIIDAADRVLINLTKRFPQLMDAVRKNPEKYFV</sequence>
<proteinExistence type="predicted"/>
<feature type="non-terminal residue" evidence="1">
    <location>
        <position position="1"/>
    </location>
</feature>
<reference evidence="1" key="1">
    <citation type="journal article" date="2014" name="Front. Microbiol.">
        <title>High frequency of phylogenetically diverse reductive dehalogenase-homologous genes in deep subseafloor sedimentary metagenomes.</title>
        <authorList>
            <person name="Kawai M."/>
            <person name="Futagami T."/>
            <person name="Toyoda A."/>
            <person name="Takaki Y."/>
            <person name="Nishi S."/>
            <person name="Hori S."/>
            <person name="Arai W."/>
            <person name="Tsubouchi T."/>
            <person name="Morono Y."/>
            <person name="Uchiyama I."/>
            <person name="Ito T."/>
            <person name="Fujiyama A."/>
            <person name="Inagaki F."/>
            <person name="Takami H."/>
        </authorList>
    </citation>
    <scope>NUCLEOTIDE SEQUENCE</scope>
    <source>
        <strain evidence="1">Expedition CK06-06</strain>
    </source>
</reference>
<feature type="non-terminal residue" evidence="1">
    <location>
        <position position="217"/>
    </location>
</feature>
<organism evidence="1">
    <name type="scientific">marine sediment metagenome</name>
    <dbReference type="NCBI Taxonomy" id="412755"/>
    <lineage>
        <taxon>unclassified sequences</taxon>
        <taxon>metagenomes</taxon>
        <taxon>ecological metagenomes</taxon>
    </lineage>
</organism>
<evidence type="ECO:0008006" key="2">
    <source>
        <dbReference type="Google" id="ProtNLM"/>
    </source>
</evidence>
<dbReference type="AlphaFoldDB" id="X1IA37"/>
<comment type="caution">
    <text evidence="1">The sequence shown here is derived from an EMBL/GenBank/DDBJ whole genome shotgun (WGS) entry which is preliminary data.</text>
</comment>